<organism evidence="1 2">
    <name type="scientific">Centaurea solstitialis</name>
    <name type="common">yellow star-thistle</name>
    <dbReference type="NCBI Taxonomy" id="347529"/>
    <lineage>
        <taxon>Eukaryota</taxon>
        <taxon>Viridiplantae</taxon>
        <taxon>Streptophyta</taxon>
        <taxon>Embryophyta</taxon>
        <taxon>Tracheophyta</taxon>
        <taxon>Spermatophyta</taxon>
        <taxon>Magnoliopsida</taxon>
        <taxon>eudicotyledons</taxon>
        <taxon>Gunneridae</taxon>
        <taxon>Pentapetalae</taxon>
        <taxon>asterids</taxon>
        <taxon>campanulids</taxon>
        <taxon>Asterales</taxon>
        <taxon>Asteraceae</taxon>
        <taxon>Carduoideae</taxon>
        <taxon>Cardueae</taxon>
        <taxon>Centaureinae</taxon>
        <taxon>Centaurea</taxon>
    </lineage>
</organism>
<dbReference type="PANTHER" id="PTHR38224">
    <property type="entry name" value="PHLOEM SPECIFIC PROTEIN"/>
    <property type="match status" value="1"/>
</dbReference>
<dbReference type="AlphaFoldDB" id="A0AA38T4U5"/>
<evidence type="ECO:0000313" key="1">
    <source>
        <dbReference type="EMBL" id="KAJ9554384.1"/>
    </source>
</evidence>
<name>A0AA38T4U5_9ASTR</name>
<gene>
    <name evidence="1" type="ORF">OSB04_018429</name>
</gene>
<accession>A0AA38T4U5</accession>
<sequence>MKEKIKEMAHKLLDTPPYSDIYFIGHGFQRIPHQSQVYVRGTNYTDYKPKYRFAQSEVDIDENVDAKATDFIESRHKKFELSKTMSIIRDIYFTGHGFQRLPLQRQADIRVTNHHHRNHKYGFPQNKEDINENVDIEAADFIVSRHKKFELNKTMSMMGN</sequence>
<reference evidence="1" key="1">
    <citation type="submission" date="2023-03" db="EMBL/GenBank/DDBJ databases">
        <title>Chromosome-scale reference genome and RAD-based genetic map of yellow starthistle (Centaurea solstitialis) reveal putative structural variation and QTLs associated with invader traits.</title>
        <authorList>
            <person name="Reatini B."/>
            <person name="Cang F.A."/>
            <person name="Jiang Q."/>
            <person name="Mckibben M.T.W."/>
            <person name="Barker M.S."/>
            <person name="Rieseberg L.H."/>
            <person name="Dlugosch K.M."/>
        </authorList>
    </citation>
    <scope>NUCLEOTIDE SEQUENCE</scope>
    <source>
        <strain evidence="1">CAN-66</strain>
        <tissue evidence="1">Leaf</tissue>
    </source>
</reference>
<dbReference type="Proteomes" id="UP001172457">
    <property type="component" value="Chromosome 4"/>
</dbReference>
<evidence type="ECO:0000313" key="2">
    <source>
        <dbReference type="Proteomes" id="UP001172457"/>
    </source>
</evidence>
<dbReference type="PANTHER" id="PTHR38224:SF1">
    <property type="entry name" value="PHLOEM SPECIFIC PROTEIN"/>
    <property type="match status" value="1"/>
</dbReference>
<dbReference type="EMBL" id="JARYMX010000004">
    <property type="protein sequence ID" value="KAJ9554384.1"/>
    <property type="molecule type" value="Genomic_DNA"/>
</dbReference>
<protein>
    <submittedName>
        <fullName evidence="1">Uncharacterized protein</fullName>
    </submittedName>
</protein>
<keyword evidence="2" id="KW-1185">Reference proteome</keyword>
<proteinExistence type="predicted"/>
<comment type="caution">
    <text evidence="1">The sequence shown here is derived from an EMBL/GenBank/DDBJ whole genome shotgun (WGS) entry which is preliminary data.</text>
</comment>